<evidence type="ECO:0000256" key="4">
    <source>
        <dbReference type="ARBA" id="ARBA00022490"/>
    </source>
</evidence>
<keyword evidence="10 15" id="KW-0067">ATP-binding</keyword>
<dbReference type="eggNOG" id="COG0414">
    <property type="taxonomic scope" value="Bacteria"/>
</dbReference>
<dbReference type="NCBIfam" id="TIGR00125">
    <property type="entry name" value="cyt_tran_rel"/>
    <property type="match status" value="1"/>
</dbReference>
<dbReference type="NCBIfam" id="TIGR00017">
    <property type="entry name" value="cmk"/>
    <property type="match status" value="1"/>
</dbReference>
<evidence type="ECO:0000256" key="15">
    <source>
        <dbReference type="HAMAP-Rule" id="MF_01349"/>
    </source>
</evidence>
<comment type="similarity">
    <text evidence="15">In the N-terminal section; belongs to the pantothenate synthetase family.</text>
</comment>
<feature type="binding site" evidence="15">
    <location>
        <begin position="151"/>
        <end position="154"/>
    </location>
    <ligand>
        <name>ATP</name>
        <dbReference type="ChEBI" id="CHEBI:30616"/>
    </ligand>
</feature>
<evidence type="ECO:0000256" key="5">
    <source>
        <dbReference type="ARBA" id="ARBA00022598"/>
    </source>
</evidence>
<comment type="function">
    <text evidence="15">Catalyzes the condensation of pantoate with beta-alanine in an ATP-dependent reaction via a pantoyl-adenylate intermediate.</text>
</comment>
<dbReference type="PANTHER" id="PTHR21299">
    <property type="entry name" value="CYTIDYLATE KINASE/PANTOATE-BETA-ALANINE LIGASE"/>
    <property type="match status" value="1"/>
</dbReference>
<feature type="binding site" evidence="15">
    <location>
        <position position="60"/>
    </location>
    <ligand>
        <name>(R)-pantoate</name>
        <dbReference type="ChEBI" id="CHEBI:15980"/>
    </ligand>
</feature>
<reference evidence="17 18" key="1">
    <citation type="submission" date="2012-06" db="EMBL/GenBank/DDBJ databases">
        <title>Finished chromosome of genome of Crinalium epipsammum PCC 9333.</title>
        <authorList>
            <consortium name="US DOE Joint Genome Institute"/>
            <person name="Gugger M."/>
            <person name="Coursin T."/>
            <person name="Rippka R."/>
            <person name="Tandeau De Marsac N."/>
            <person name="Huntemann M."/>
            <person name="Wei C.-L."/>
            <person name="Han J."/>
            <person name="Detter J.C."/>
            <person name="Han C."/>
            <person name="Tapia R."/>
            <person name="Davenport K."/>
            <person name="Daligault H."/>
            <person name="Erkkila T."/>
            <person name="Gu W."/>
            <person name="Munk A.C.C."/>
            <person name="Teshima H."/>
            <person name="Xu Y."/>
            <person name="Chain P."/>
            <person name="Chen A."/>
            <person name="Krypides N."/>
            <person name="Mavromatis K."/>
            <person name="Markowitz V."/>
            <person name="Szeto E."/>
            <person name="Ivanova N."/>
            <person name="Mikhailova N."/>
            <person name="Ovchinnikova G."/>
            <person name="Pagani I."/>
            <person name="Pati A."/>
            <person name="Goodwin L."/>
            <person name="Peters L."/>
            <person name="Pitluck S."/>
            <person name="Woyke T."/>
            <person name="Kerfeld C."/>
        </authorList>
    </citation>
    <scope>NUCLEOTIDE SEQUENCE [LARGE SCALE GENOMIC DNA]</scope>
    <source>
        <strain evidence="17 18">PCC 9333</strain>
    </source>
</reference>
<evidence type="ECO:0000256" key="3">
    <source>
        <dbReference type="ARBA" id="ARBA00009427"/>
    </source>
</evidence>
<dbReference type="GO" id="GO:0036430">
    <property type="term" value="F:CMP kinase activity"/>
    <property type="evidence" value="ECO:0007669"/>
    <property type="project" value="RHEA"/>
</dbReference>
<evidence type="ECO:0000256" key="13">
    <source>
        <dbReference type="ARBA" id="ARBA00048258"/>
    </source>
</evidence>
<dbReference type="NCBIfam" id="TIGR00018">
    <property type="entry name" value="panC"/>
    <property type="match status" value="1"/>
</dbReference>
<evidence type="ECO:0000313" key="18">
    <source>
        <dbReference type="Proteomes" id="UP000010472"/>
    </source>
</evidence>
<evidence type="ECO:0000256" key="14">
    <source>
        <dbReference type="ARBA" id="ARBA00048478"/>
    </source>
</evidence>
<dbReference type="InterPro" id="IPR042176">
    <property type="entry name" value="Pantoate_ligase_C"/>
</dbReference>
<dbReference type="InterPro" id="IPR003721">
    <property type="entry name" value="Pantoate_ligase"/>
</dbReference>
<dbReference type="CDD" id="cd02020">
    <property type="entry name" value="CMPK"/>
    <property type="match status" value="1"/>
</dbReference>
<comment type="catalytic activity">
    <reaction evidence="14 15">
        <text>CMP + ATP = CDP + ADP</text>
        <dbReference type="Rhea" id="RHEA:11600"/>
        <dbReference type="ChEBI" id="CHEBI:30616"/>
        <dbReference type="ChEBI" id="CHEBI:58069"/>
        <dbReference type="ChEBI" id="CHEBI:60377"/>
        <dbReference type="ChEBI" id="CHEBI:456216"/>
        <dbReference type="EC" id="2.7.4.25"/>
    </reaction>
</comment>
<feature type="binding site" evidence="15">
    <location>
        <position position="180"/>
    </location>
    <ligand>
        <name>ATP</name>
        <dbReference type="ChEBI" id="CHEBI:30616"/>
    </ligand>
</feature>
<evidence type="ECO:0000256" key="10">
    <source>
        <dbReference type="ARBA" id="ARBA00022840"/>
    </source>
</evidence>
<feature type="active site" description="Proton donor" evidence="15">
    <location>
        <position position="36"/>
    </location>
</feature>
<dbReference type="InterPro" id="IPR011994">
    <property type="entry name" value="Cytidylate_kinase_dom"/>
</dbReference>
<comment type="catalytic activity">
    <reaction evidence="13 15">
        <text>(R)-pantoate + beta-alanine + ATP = (R)-pantothenate + AMP + diphosphate + H(+)</text>
        <dbReference type="Rhea" id="RHEA:10912"/>
        <dbReference type="ChEBI" id="CHEBI:15378"/>
        <dbReference type="ChEBI" id="CHEBI:15980"/>
        <dbReference type="ChEBI" id="CHEBI:29032"/>
        <dbReference type="ChEBI" id="CHEBI:30616"/>
        <dbReference type="ChEBI" id="CHEBI:33019"/>
        <dbReference type="ChEBI" id="CHEBI:57966"/>
        <dbReference type="ChEBI" id="CHEBI:456215"/>
        <dbReference type="EC" id="6.3.2.1"/>
    </reaction>
</comment>
<comment type="similarity">
    <text evidence="15">In the C-terminal section; belongs to the cytidylate kinase family. Type 1 subfamily.</text>
</comment>
<dbReference type="AlphaFoldDB" id="K9W270"/>
<dbReference type="Proteomes" id="UP000010472">
    <property type="component" value="Chromosome"/>
</dbReference>
<evidence type="ECO:0000313" key="17">
    <source>
        <dbReference type="EMBL" id="AFZ13852.1"/>
    </source>
</evidence>
<evidence type="ECO:0000256" key="9">
    <source>
        <dbReference type="ARBA" id="ARBA00022777"/>
    </source>
</evidence>
<feature type="domain" description="Cytidylate kinase" evidence="16">
    <location>
        <begin position="290"/>
        <end position="507"/>
    </location>
</feature>
<dbReference type="GO" id="GO:0004592">
    <property type="term" value="F:pantoate-beta-alanine ligase activity"/>
    <property type="evidence" value="ECO:0007669"/>
    <property type="project" value="UniProtKB-UniRule"/>
</dbReference>
<proteinExistence type="inferred from homology"/>
<dbReference type="SUPFAM" id="SSF52540">
    <property type="entry name" value="P-loop containing nucleoside triphosphate hydrolases"/>
    <property type="match status" value="1"/>
</dbReference>
<comment type="pathway">
    <text evidence="1 15">Cofactor biosynthesis; (R)-pantothenate biosynthesis; (R)-pantothenate from (R)-pantoate and beta-alanine: step 1/1.</text>
</comment>
<keyword evidence="18" id="KW-1185">Reference proteome</keyword>
<keyword evidence="8 15" id="KW-0547">Nucleotide-binding</keyword>
<evidence type="ECO:0000256" key="7">
    <source>
        <dbReference type="ARBA" id="ARBA00022679"/>
    </source>
</evidence>
<dbReference type="PATRIC" id="fig|1173022.3.peg.3261"/>
<dbReference type="Gene3D" id="3.40.50.300">
    <property type="entry name" value="P-loop containing nucleotide triphosphate hydrolases"/>
    <property type="match status" value="1"/>
</dbReference>
<dbReference type="EMBL" id="CP003620">
    <property type="protein sequence ID" value="AFZ13852.1"/>
    <property type="molecule type" value="Genomic_DNA"/>
</dbReference>
<feature type="binding site" evidence="15">
    <location>
        <begin position="188"/>
        <end position="191"/>
    </location>
    <ligand>
        <name>ATP</name>
        <dbReference type="ChEBI" id="CHEBI:30616"/>
    </ligand>
</feature>
<organism evidence="17 18">
    <name type="scientific">Crinalium epipsammum PCC 9333</name>
    <dbReference type="NCBI Taxonomy" id="1173022"/>
    <lineage>
        <taxon>Bacteria</taxon>
        <taxon>Bacillati</taxon>
        <taxon>Cyanobacteriota</taxon>
        <taxon>Cyanophyceae</taxon>
        <taxon>Gomontiellales</taxon>
        <taxon>Gomontiellaceae</taxon>
        <taxon>Crinalium</taxon>
    </lineage>
</organism>
<comment type="catalytic activity">
    <reaction evidence="12 15">
        <text>dCMP + ATP = dCDP + ADP</text>
        <dbReference type="Rhea" id="RHEA:25094"/>
        <dbReference type="ChEBI" id="CHEBI:30616"/>
        <dbReference type="ChEBI" id="CHEBI:57566"/>
        <dbReference type="ChEBI" id="CHEBI:58593"/>
        <dbReference type="ChEBI" id="CHEBI:456216"/>
        <dbReference type="EC" id="2.7.4.25"/>
    </reaction>
</comment>
<keyword evidence="6 15" id="KW-0566">Pantothenate biosynthesis</keyword>
<dbReference type="Pfam" id="PF02224">
    <property type="entry name" value="Cytidylate_kin"/>
    <property type="match status" value="1"/>
</dbReference>
<comment type="similarity">
    <text evidence="2">Belongs to the pantothenate synthetase family.</text>
</comment>
<dbReference type="RefSeq" id="WP_015203960.1">
    <property type="nucleotide sequence ID" value="NC_019753.1"/>
</dbReference>
<evidence type="ECO:0000256" key="1">
    <source>
        <dbReference type="ARBA" id="ARBA00004990"/>
    </source>
</evidence>
<feature type="binding site" evidence="15">
    <location>
        <position position="157"/>
    </location>
    <ligand>
        <name>(R)-pantoate</name>
        <dbReference type="ChEBI" id="CHEBI:15980"/>
    </ligand>
</feature>
<dbReference type="HAMAP" id="MF_00238">
    <property type="entry name" value="Cytidyl_kinase_type1"/>
    <property type="match status" value="1"/>
</dbReference>
<dbReference type="Gene3D" id="3.40.50.620">
    <property type="entry name" value="HUPs"/>
    <property type="match status" value="1"/>
</dbReference>
<keyword evidence="9 15" id="KW-0418">Kinase</keyword>
<evidence type="ECO:0000256" key="8">
    <source>
        <dbReference type="ARBA" id="ARBA00022741"/>
    </source>
</evidence>
<dbReference type="Pfam" id="PF02569">
    <property type="entry name" value="Pantoate_ligase"/>
    <property type="match status" value="1"/>
</dbReference>
<dbReference type="GO" id="GO:0036431">
    <property type="term" value="F:dCMP kinase activity"/>
    <property type="evidence" value="ECO:0007669"/>
    <property type="project" value="InterPro"/>
</dbReference>
<dbReference type="HAMAP" id="MF_01349">
    <property type="entry name" value="PanCY"/>
    <property type="match status" value="1"/>
</dbReference>
<accession>K9W270</accession>
<dbReference type="EC" id="2.7.4.25" evidence="15"/>
<feature type="binding site" evidence="15">
    <location>
        <begin position="29"/>
        <end position="36"/>
    </location>
    <ligand>
        <name>ATP</name>
        <dbReference type="ChEBI" id="CHEBI:30616"/>
    </ligand>
</feature>
<comment type="subcellular location">
    <subcellularLocation>
        <location evidence="15">Cytoplasm</location>
    </subcellularLocation>
</comment>
<evidence type="ECO:0000256" key="2">
    <source>
        <dbReference type="ARBA" id="ARBA00009256"/>
    </source>
</evidence>
<dbReference type="GO" id="GO:0015940">
    <property type="term" value="P:pantothenate biosynthetic process"/>
    <property type="evidence" value="ECO:0007669"/>
    <property type="project" value="UniProtKB-UniRule"/>
</dbReference>
<dbReference type="InterPro" id="IPR024894">
    <property type="entry name" value="Pantoate_ligase/cytidylate_kin"/>
</dbReference>
<evidence type="ECO:0000256" key="11">
    <source>
        <dbReference type="ARBA" id="ARBA00023268"/>
    </source>
</evidence>
<dbReference type="CDD" id="cd00560">
    <property type="entry name" value="PanC"/>
    <property type="match status" value="1"/>
</dbReference>
<dbReference type="HOGENOM" id="CLU_037427_0_0_3"/>
<gene>
    <name evidence="15" type="primary">panC/cmk</name>
    <name evidence="17" type="ORF">Cri9333_3013</name>
</gene>
<dbReference type="KEGG" id="cep:Cri9333_3013"/>
<dbReference type="HAMAP" id="MF_00158">
    <property type="entry name" value="PanC"/>
    <property type="match status" value="1"/>
</dbReference>
<name>K9W270_9CYAN</name>
<dbReference type="GO" id="GO:0006220">
    <property type="term" value="P:pyrimidine nucleotide metabolic process"/>
    <property type="evidence" value="ECO:0007669"/>
    <property type="project" value="UniProtKB-UniRule"/>
</dbReference>
<comment type="function">
    <text evidence="15">Catalyzes the transfer of a phosphate group from ATP to either CMP or dCMP to form CDP or dCDP and ADP, respectively.</text>
</comment>
<comment type="similarity">
    <text evidence="3">Belongs to the cytidylate kinase family. Type 1 subfamily.</text>
</comment>
<feature type="binding site" evidence="15">
    <location>
        <position position="60"/>
    </location>
    <ligand>
        <name>beta-alanine</name>
        <dbReference type="ChEBI" id="CHEBI:57966"/>
    </ligand>
</feature>
<feature type="region of interest" description="Pantoate--beta-alanine ligase" evidence="15">
    <location>
        <begin position="1"/>
        <end position="281"/>
    </location>
</feature>
<dbReference type="SUPFAM" id="SSF52374">
    <property type="entry name" value="Nucleotidylyl transferase"/>
    <property type="match status" value="1"/>
</dbReference>
<evidence type="ECO:0000259" key="16">
    <source>
        <dbReference type="Pfam" id="PF02224"/>
    </source>
</evidence>
<dbReference type="InterPro" id="IPR003136">
    <property type="entry name" value="Cytidylate_kin"/>
</dbReference>
<dbReference type="OrthoDB" id="9773087at2"/>
<dbReference type="PANTHER" id="PTHR21299:SF2">
    <property type="entry name" value="CYTIDYLATE KINASE"/>
    <property type="match status" value="1"/>
</dbReference>
<sequence length="516" mass="57300">MRLFTTTAGIRCYLKQHRQGLEVGLVPTMGALHAGHLSLIKQAKTQNKIVIVSIFVNPLQFAPTEDFQQYPRQLEQDRQLCEKVGVDAIVAPTAAEMGIISTTDSELTQVVPPPSMTSVLCGRSRIGHFQGVATIVTKLLNLIQPERAYFGEKDAQQLAIIQRLVEDLKLPVQIVPCPIVRESFGLAYSSRNQYLTPEQKEQAQVLYRGLAKAKNLFSLGERDRTPLINIVKQEISTVPAFQVEYLELVEPRTLIPLEQVAETGLLAIAAKIDSTRLIDNIILRNRQPIVAIDGPAGAGKSTVTRVVAQQLGLLYLDTGAMYRAVTWLVLQSGIALDDESAIAELVSQCQIKFVENQQNESSPQILINDYDVTQAIRSMEVTAQVSAIAALHSVRTELVRQQQNIGKKGGIVAEGRDIGTNVFPDAELKIFLTASVQERARRRLLELQKQGQENVTLEQLENLIQERDMSDSNRTFAPLRKAIDAVEIQTDNLSIVEVTNQIISLYKQQLTTNNHK</sequence>
<dbReference type="NCBIfam" id="NF010004">
    <property type="entry name" value="PRK13477.1"/>
    <property type="match status" value="1"/>
</dbReference>
<dbReference type="Gene3D" id="3.30.1300.10">
    <property type="entry name" value="Pantoate-beta-alanine ligase, C-terminal domain"/>
    <property type="match status" value="1"/>
</dbReference>
<dbReference type="InterPro" id="IPR027417">
    <property type="entry name" value="P-loop_NTPase"/>
</dbReference>
<evidence type="ECO:0000256" key="6">
    <source>
        <dbReference type="ARBA" id="ARBA00022655"/>
    </source>
</evidence>
<protein>
    <recommendedName>
        <fullName evidence="15">Bifunctional pantoate ligase/cytidylate kinase</fullName>
    </recommendedName>
    <domain>
        <recommendedName>
            <fullName evidence="15">Pantothenate synthetase</fullName>
            <shortName evidence="15">PS</shortName>
            <ecNumber evidence="15">6.3.2.1</ecNumber>
        </recommendedName>
        <alternativeName>
            <fullName evidence="15">Pantoate--beta-alanine ligase</fullName>
        </alternativeName>
        <alternativeName>
            <fullName evidence="15">Pantoate-activating enzyme</fullName>
        </alternativeName>
    </domain>
    <domain>
        <recommendedName>
            <fullName evidence="15">Cytidylate kinase</fullName>
            <shortName evidence="15">CK</shortName>
            <ecNumber evidence="15">2.7.4.25</ecNumber>
        </recommendedName>
        <alternativeName>
            <fullName evidence="15">Cytidine monophosphate kinase</fullName>
            <shortName evidence="15">CMP kinase</shortName>
        </alternativeName>
    </domain>
</protein>
<evidence type="ECO:0000256" key="12">
    <source>
        <dbReference type="ARBA" id="ARBA00047615"/>
    </source>
</evidence>
<dbReference type="InterPro" id="IPR014729">
    <property type="entry name" value="Rossmann-like_a/b/a_fold"/>
</dbReference>
<dbReference type="GO" id="GO:0005524">
    <property type="term" value="F:ATP binding"/>
    <property type="evidence" value="ECO:0007669"/>
    <property type="project" value="UniProtKB-UniRule"/>
</dbReference>
<keyword evidence="4 15" id="KW-0963">Cytoplasm</keyword>
<dbReference type="GO" id="GO:0005829">
    <property type="term" value="C:cytosol"/>
    <property type="evidence" value="ECO:0007669"/>
    <property type="project" value="TreeGrafter"/>
</dbReference>
<dbReference type="UniPathway" id="UPA00028">
    <property type="reaction ID" value="UER00005"/>
</dbReference>
<feature type="region of interest" description="Cytidylate kinase" evidence="15">
    <location>
        <begin position="282"/>
        <end position="516"/>
    </location>
</feature>
<dbReference type="GO" id="GO:0015949">
    <property type="term" value="P:nucleobase-containing small molecule interconversion"/>
    <property type="evidence" value="ECO:0007669"/>
    <property type="project" value="TreeGrafter"/>
</dbReference>
<keyword evidence="11 15" id="KW-0511">Multifunctional enzyme</keyword>
<dbReference type="eggNOG" id="COG0283">
    <property type="taxonomic scope" value="Bacteria"/>
</dbReference>
<dbReference type="InterPro" id="IPR004821">
    <property type="entry name" value="Cyt_trans-like"/>
</dbReference>
<dbReference type="STRING" id="1173022.Cri9333_3013"/>
<keyword evidence="7 15" id="KW-0808">Transferase</keyword>
<dbReference type="EC" id="6.3.2.1" evidence="15"/>
<keyword evidence="5 15" id="KW-0436">Ligase</keyword>